<dbReference type="Gene3D" id="3.40.720.10">
    <property type="entry name" value="Alkaline Phosphatase, subunit A"/>
    <property type="match status" value="1"/>
</dbReference>
<dbReference type="Gene3D" id="3.30.1120.10">
    <property type="match status" value="1"/>
</dbReference>
<evidence type="ECO:0000256" key="5">
    <source>
        <dbReference type="SAM" id="SignalP"/>
    </source>
</evidence>
<dbReference type="PANTHER" id="PTHR42693:SF33">
    <property type="entry name" value="ARYLSULFATASE"/>
    <property type="match status" value="1"/>
</dbReference>
<keyword evidence="2" id="KW-0479">Metal-binding</keyword>
<dbReference type="PROSITE" id="PS00523">
    <property type="entry name" value="SULFATASE_1"/>
    <property type="match status" value="1"/>
</dbReference>
<sequence>MKKLVLLFGLIISIVVNAQTKKPNLIVIMTDDLGYNDVGFNGCKDIATPNIDRIANNGVKFTNGYTSYSVCGPSRAGFITGRYQQRFGFERNPQYKSDDPNMGLPKEEKTIAEHLKTVGYTSGVIGKWHLGAHSSNHPLNRGFSEFYGHLGGGHNYFPENLVIKDSYLTGDYVQIPSEEEGGKSWKGSIEMASYRTWIMRNHKPVQTSKYLTDEFSDEAVSFVERNKDQPFFLFLSYNAPHSPLQAPEKYLNRFQNIKNKKRKTYAAMISAVDDGVGQILDTLEKLKLDENTIVVFLSDNGGPETKNGSDNGLLREGKSSIYEGGFRVPFAMQWKGSIKSGVYDHPVSSLDILGTISSLSNVQVSNEKQLDGVNLMPYLRVTKKGVPHQNIYLRKFDQDLHTVRDGPLKLIVKWKGSKKELYNLDQDISEKNDLANQFPEEVKRLHGILKKWESELVEPTFLGLIHTAAWVKKSKNKKSKTNKSSLN</sequence>
<dbReference type="Pfam" id="PF00884">
    <property type="entry name" value="Sulfatase"/>
    <property type="match status" value="1"/>
</dbReference>
<evidence type="ECO:0000256" key="2">
    <source>
        <dbReference type="ARBA" id="ARBA00022723"/>
    </source>
</evidence>
<protein>
    <submittedName>
        <fullName evidence="7">N-acetylgalactosamine-6-sulfatase</fullName>
    </submittedName>
</protein>
<dbReference type="InterPro" id="IPR017850">
    <property type="entry name" value="Alkaline_phosphatase_core_sf"/>
</dbReference>
<feature type="signal peptide" evidence="5">
    <location>
        <begin position="1"/>
        <end position="18"/>
    </location>
</feature>
<dbReference type="PANTHER" id="PTHR42693">
    <property type="entry name" value="ARYLSULFATASE FAMILY MEMBER"/>
    <property type="match status" value="1"/>
</dbReference>
<evidence type="ECO:0000256" key="3">
    <source>
        <dbReference type="ARBA" id="ARBA00022801"/>
    </source>
</evidence>
<dbReference type="InterPro" id="IPR050738">
    <property type="entry name" value="Sulfatase"/>
</dbReference>
<gene>
    <name evidence="7" type="ORF">GCM10007028_26840</name>
</gene>
<dbReference type="SUPFAM" id="SSF53649">
    <property type="entry name" value="Alkaline phosphatase-like"/>
    <property type="match status" value="1"/>
</dbReference>
<evidence type="ECO:0000259" key="6">
    <source>
        <dbReference type="Pfam" id="PF00884"/>
    </source>
</evidence>
<evidence type="ECO:0000256" key="1">
    <source>
        <dbReference type="ARBA" id="ARBA00008779"/>
    </source>
</evidence>
<reference evidence="7" key="2">
    <citation type="submission" date="2020-09" db="EMBL/GenBank/DDBJ databases">
        <authorList>
            <person name="Sun Q."/>
            <person name="Kim S."/>
        </authorList>
    </citation>
    <scope>NUCLEOTIDE SEQUENCE</scope>
    <source>
        <strain evidence="7">KCTC 12710</strain>
    </source>
</reference>
<evidence type="ECO:0000256" key="4">
    <source>
        <dbReference type="ARBA" id="ARBA00022837"/>
    </source>
</evidence>
<keyword evidence="8" id="KW-1185">Reference proteome</keyword>
<organism evidence="7 8">
    <name type="scientific">Algibacter mikhailovii</name>
    <dbReference type="NCBI Taxonomy" id="425498"/>
    <lineage>
        <taxon>Bacteria</taxon>
        <taxon>Pseudomonadati</taxon>
        <taxon>Bacteroidota</taxon>
        <taxon>Flavobacteriia</taxon>
        <taxon>Flavobacteriales</taxon>
        <taxon>Flavobacteriaceae</taxon>
        <taxon>Algibacter</taxon>
    </lineage>
</organism>
<proteinExistence type="inferred from homology"/>
<dbReference type="Proteomes" id="UP000636004">
    <property type="component" value="Unassembled WGS sequence"/>
</dbReference>
<comment type="caution">
    <text evidence="7">The sequence shown here is derived from an EMBL/GenBank/DDBJ whole genome shotgun (WGS) entry which is preliminary data.</text>
</comment>
<dbReference type="InterPro" id="IPR024607">
    <property type="entry name" value="Sulfatase_CS"/>
</dbReference>
<name>A0A918R773_9FLAO</name>
<dbReference type="RefSeq" id="WP_189361541.1">
    <property type="nucleotide sequence ID" value="NZ_BMWZ01000006.1"/>
</dbReference>
<dbReference type="PROSITE" id="PS00149">
    <property type="entry name" value="SULFATASE_2"/>
    <property type="match status" value="1"/>
</dbReference>
<reference evidence="7" key="1">
    <citation type="journal article" date="2014" name="Int. J. Syst. Evol. Microbiol.">
        <title>Complete genome sequence of Corynebacterium casei LMG S-19264T (=DSM 44701T), isolated from a smear-ripened cheese.</title>
        <authorList>
            <consortium name="US DOE Joint Genome Institute (JGI-PGF)"/>
            <person name="Walter F."/>
            <person name="Albersmeier A."/>
            <person name="Kalinowski J."/>
            <person name="Ruckert C."/>
        </authorList>
    </citation>
    <scope>NUCLEOTIDE SEQUENCE</scope>
    <source>
        <strain evidence="7">KCTC 12710</strain>
    </source>
</reference>
<evidence type="ECO:0000313" key="7">
    <source>
        <dbReference type="EMBL" id="GGZ87304.1"/>
    </source>
</evidence>
<dbReference type="GO" id="GO:0046872">
    <property type="term" value="F:metal ion binding"/>
    <property type="evidence" value="ECO:0007669"/>
    <property type="project" value="UniProtKB-KW"/>
</dbReference>
<feature type="domain" description="Sulfatase N-terminal" evidence="6">
    <location>
        <begin position="23"/>
        <end position="361"/>
    </location>
</feature>
<dbReference type="InterPro" id="IPR000917">
    <property type="entry name" value="Sulfatase_N"/>
</dbReference>
<dbReference type="AlphaFoldDB" id="A0A918R773"/>
<accession>A0A918R773</accession>
<comment type="similarity">
    <text evidence="1">Belongs to the sulfatase family.</text>
</comment>
<feature type="chain" id="PRO_5037035765" evidence="5">
    <location>
        <begin position="19"/>
        <end position="487"/>
    </location>
</feature>
<keyword evidence="4" id="KW-0106">Calcium</keyword>
<dbReference type="GO" id="GO:0004065">
    <property type="term" value="F:arylsulfatase activity"/>
    <property type="evidence" value="ECO:0007669"/>
    <property type="project" value="TreeGrafter"/>
</dbReference>
<dbReference type="EMBL" id="BMWZ01000006">
    <property type="protein sequence ID" value="GGZ87304.1"/>
    <property type="molecule type" value="Genomic_DNA"/>
</dbReference>
<evidence type="ECO:0000313" key="8">
    <source>
        <dbReference type="Proteomes" id="UP000636004"/>
    </source>
</evidence>
<keyword evidence="5" id="KW-0732">Signal</keyword>
<keyword evidence="3" id="KW-0378">Hydrolase</keyword>